<dbReference type="InterPro" id="IPR029061">
    <property type="entry name" value="THDP-binding"/>
</dbReference>
<dbReference type="InterPro" id="IPR041621">
    <property type="entry name" value="PDH_E1_M"/>
</dbReference>
<evidence type="ECO:0000256" key="8">
    <source>
        <dbReference type="ARBA" id="ARBA00051231"/>
    </source>
</evidence>
<evidence type="ECO:0000256" key="3">
    <source>
        <dbReference type="ARBA" id="ARBA00012281"/>
    </source>
</evidence>
<dbReference type="PANTHER" id="PTHR43825">
    <property type="entry name" value="PYRUVATE DEHYDROGENASE E1 COMPONENT"/>
    <property type="match status" value="1"/>
</dbReference>
<dbReference type="InterPro" id="IPR055152">
    <property type="entry name" value="Transketolase-like_C_2"/>
</dbReference>
<dbReference type="NCBIfam" id="TIGR00759">
    <property type="entry name" value="aceE"/>
    <property type="match status" value="1"/>
</dbReference>
<evidence type="ECO:0000256" key="9">
    <source>
        <dbReference type="PIRNR" id="PIRNR000156"/>
    </source>
</evidence>
<dbReference type="SUPFAM" id="SSF52922">
    <property type="entry name" value="TK C-terminal domain-like"/>
    <property type="match status" value="1"/>
</dbReference>
<dbReference type="Gene3D" id="3.40.50.920">
    <property type="match status" value="1"/>
</dbReference>
<comment type="catalytic activity">
    <reaction evidence="8 9">
        <text>N(6)-[(R)-lipoyl]-L-lysyl-[protein] + pyruvate + H(+) = N(6)-[(R)-S(8)-acetyldihydrolipoyl]-L-lysyl-[protein] + CO2</text>
        <dbReference type="Rhea" id="RHEA:19189"/>
        <dbReference type="Rhea" id="RHEA-COMP:10474"/>
        <dbReference type="Rhea" id="RHEA-COMP:10478"/>
        <dbReference type="ChEBI" id="CHEBI:15361"/>
        <dbReference type="ChEBI" id="CHEBI:15378"/>
        <dbReference type="ChEBI" id="CHEBI:16526"/>
        <dbReference type="ChEBI" id="CHEBI:83099"/>
        <dbReference type="ChEBI" id="CHEBI:83111"/>
        <dbReference type="EC" id="1.2.4.1"/>
    </reaction>
</comment>
<reference evidence="14" key="1">
    <citation type="submission" date="2024-06" db="EMBL/GenBank/DDBJ databases">
        <title>The Caenorhabditis elegans bacterial microbiome influences microsporidia infection through nutrient limitation and inhibiting parasite invasion.</title>
        <authorList>
            <person name="Tamim El Jarkass H."/>
            <person name="Castelblanco S."/>
            <person name="Kaur M."/>
            <person name="Wan Y.C."/>
            <person name="Ellis A.E."/>
            <person name="Sheldon R.D."/>
            <person name="Lien E.C."/>
            <person name="Burton N.O."/>
            <person name="Wright G.D."/>
            <person name="Reinke A.W."/>
        </authorList>
    </citation>
    <scope>NUCLEOTIDE SEQUENCE</scope>
    <source>
        <strain evidence="14">MYb327</strain>
    </source>
</reference>
<dbReference type="AlphaFoldDB" id="A0AAU8E7F8"/>
<dbReference type="InterPro" id="IPR004660">
    <property type="entry name" value="PDH_E1"/>
</dbReference>
<dbReference type="Gene3D" id="3.40.50.970">
    <property type="match status" value="2"/>
</dbReference>
<keyword evidence="5 9" id="KW-0560">Oxidoreductase</keyword>
<evidence type="ECO:0000256" key="1">
    <source>
        <dbReference type="ARBA" id="ARBA00001964"/>
    </source>
</evidence>
<evidence type="ECO:0000313" key="14">
    <source>
        <dbReference type="EMBL" id="XCG76180.1"/>
    </source>
</evidence>
<evidence type="ECO:0000256" key="10">
    <source>
        <dbReference type="PIRSR" id="PIRSR000156-1"/>
    </source>
</evidence>
<name>A0AAU8E7F8_9PSED</name>
<dbReference type="FunFam" id="3.40.50.970:FF:000011">
    <property type="entry name" value="Pyruvate dehydrogenase E1 component"/>
    <property type="match status" value="1"/>
</dbReference>
<dbReference type="EMBL" id="CP159258">
    <property type="protein sequence ID" value="XCG76180.1"/>
    <property type="molecule type" value="Genomic_DNA"/>
</dbReference>
<evidence type="ECO:0000259" key="13">
    <source>
        <dbReference type="Pfam" id="PF22613"/>
    </source>
</evidence>
<evidence type="ECO:0000256" key="5">
    <source>
        <dbReference type="ARBA" id="ARBA00023002"/>
    </source>
</evidence>
<feature type="domain" description="Transketolase-like C-terminal" evidence="13">
    <location>
        <begin position="724"/>
        <end position="854"/>
    </location>
</feature>
<dbReference type="InterPro" id="IPR009014">
    <property type="entry name" value="Transketo_C/PFOR_II"/>
</dbReference>
<dbReference type="GO" id="GO:0004739">
    <property type="term" value="F:pyruvate dehydrogenase (acetyl-transferring) activity"/>
    <property type="evidence" value="ECO:0007669"/>
    <property type="project" value="UniProtKB-EC"/>
</dbReference>
<dbReference type="InterPro" id="IPR051157">
    <property type="entry name" value="PDH/Transketolase"/>
</dbReference>
<dbReference type="SUPFAM" id="SSF52518">
    <property type="entry name" value="Thiamin diphosphate-binding fold (THDP-binding)"/>
    <property type="match status" value="2"/>
</dbReference>
<dbReference type="NCBIfam" id="TIGR03186">
    <property type="entry name" value="AKGDH_not_PDH"/>
    <property type="match status" value="1"/>
</dbReference>
<dbReference type="Pfam" id="PF17831">
    <property type="entry name" value="PDH_E1_M"/>
    <property type="match status" value="1"/>
</dbReference>
<dbReference type="PIRSF" id="PIRSF000156">
    <property type="entry name" value="Pyruvate_dh_E1"/>
    <property type="match status" value="1"/>
</dbReference>
<dbReference type="InterPro" id="IPR005474">
    <property type="entry name" value="Transketolase_N"/>
</dbReference>
<feature type="domain" description="Transketolase N-terminal" evidence="11">
    <location>
        <begin position="90"/>
        <end position="307"/>
    </location>
</feature>
<feature type="binding site" evidence="10">
    <location>
        <position position="269"/>
    </location>
    <ligand>
        <name>Mg(2+)</name>
        <dbReference type="ChEBI" id="CHEBI:18420"/>
    </ligand>
</feature>
<evidence type="ECO:0000256" key="6">
    <source>
        <dbReference type="ARBA" id="ARBA00023052"/>
    </source>
</evidence>
<protein>
    <recommendedName>
        <fullName evidence="4 9">Pyruvate dehydrogenase E1 component</fullName>
        <ecNumber evidence="3 9">1.2.4.1</ecNumber>
    </recommendedName>
</protein>
<dbReference type="GO" id="GO:0046872">
    <property type="term" value="F:metal ion binding"/>
    <property type="evidence" value="ECO:0007669"/>
    <property type="project" value="UniProtKB-KW"/>
</dbReference>
<sequence>MSSLNENSITGSLASLDIDRDETQEWLESLEAVVREGGSERGQFLLKQLEQHARALGITSHVHPYSAYRNTIAIERQGPYPGDLAVEERITSIIRWNALAMVVRANQAYGDLGGHIASYASAAEIFEVGFNHFFRARDEHHGGDLVFYQPHSAPGVYARAFLEGRLSEEQLANYRQEVGGNGLSSYPHPWLMPEFWQFPTGSMGIGPISAVYQARYMRYLEHRNLAETADRHVWGVFGDGEMDEPESIAGLTLAAREKLDNLTFIVNCNLQRLDGPVRGNGQVIQELEALFTGAGWNVIKVIWGSDWDPLFARDTNNALLQRFAQTVDGQYQTLGSKDGAYNLLHFFQQDPEIKDLVSHMSDAEIDALKRGGHDFRKLHAAFAAAKSHSGRPTVILAKTKKGYGMGGAGESRMTSHQAKKLDIDALKAFRDRFALPLSDDDVAQLRFYRPAEDSQEMRYLRERRGALGGYMPARQKGDEQVAVPALADYARFAFEADGKEMSTTMAVVRMLGGLLKDKELGPRIVPIVADEARTFGMANLFRQIGIYSPLGQLYEPEDAGSMLYYREACDGQLLEEGITEAGALSSWAAAATSYSAHGKKMLPFYIYYSMFGFQRVADLIWAAADQRARGFLLGATAGRTTLGGEGLQHQDGSSHVVAATVPNCRAYDPAFAGELAVIVDHGMRQMMERDVDEFYYITVMNENYAQPSLPSGVEDQIIRGMYRYAVTDADSSRGSVRLLGSGTILREVIAASELLASDWQISSEVWSVTSFSELAREAREVERRNRLNPSEPEQVSHLCVSLAGDAPVIVASDYVRAWPQLIASYVDARFIALGTDGFGRSDTRTALRSFFEVDRHQVVLAALDGLVRDGRLPRQVLAEAVERYGLKGDRPAPWTC</sequence>
<dbReference type="Pfam" id="PF00456">
    <property type="entry name" value="Transketolase_N"/>
    <property type="match status" value="1"/>
</dbReference>
<keyword evidence="6 9" id="KW-0786">Thiamine pyrophosphate</keyword>
<gene>
    <name evidence="14" type="primary">mdeB</name>
    <name evidence="14" type="ORF">ABVN21_08960</name>
</gene>
<dbReference type="PANTHER" id="PTHR43825:SF3">
    <property type="entry name" value="PYRUVATE DEHYDROGENASE E1 COMPONENT"/>
    <property type="match status" value="1"/>
</dbReference>
<dbReference type="Pfam" id="PF22613">
    <property type="entry name" value="Transketolase_C_1"/>
    <property type="match status" value="1"/>
</dbReference>
<organism evidence="14">
    <name type="scientific">Pseudomonas sp. MYb327</name>
    <dbReference type="NCBI Taxonomy" id="2745230"/>
    <lineage>
        <taxon>Bacteria</taxon>
        <taxon>Pseudomonadati</taxon>
        <taxon>Pseudomonadota</taxon>
        <taxon>Gammaproteobacteria</taxon>
        <taxon>Pseudomonadales</taxon>
        <taxon>Pseudomonadaceae</taxon>
        <taxon>Pseudomonas</taxon>
    </lineage>
</organism>
<dbReference type="EC" id="1.2.4.1" evidence="3 9"/>
<evidence type="ECO:0000259" key="11">
    <source>
        <dbReference type="Pfam" id="PF00456"/>
    </source>
</evidence>
<dbReference type="InterPro" id="IPR017600">
    <property type="entry name" value="Alpha-ketoglut_DH"/>
</dbReference>
<feature type="domain" description="Pyruvate dehydrogenase E1 component middle" evidence="12">
    <location>
        <begin position="492"/>
        <end position="707"/>
    </location>
</feature>
<comment type="cofactor">
    <cofactor evidence="1 9">
        <name>thiamine diphosphate</name>
        <dbReference type="ChEBI" id="CHEBI:58937"/>
    </cofactor>
</comment>
<feature type="binding site" evidence="10">
    <location>
        <position position="271"/>
    </location>
    <ligand>
        <name>Mg(2+)</name>
        <dbReference type="ChEBI" id="CHEBI:18420"/>
    </ligand>
</feature>
<proteinExistence type="predicted"/>
<keyword evidence="7 9" id="KW-0670">Pyruvate</keyword>
<dbReference type="CDD" id="cd02017">
    <property type="entry name" value="TPP_E1_EcPDC_like"/>
    <property type="match status" value="1"/>
</dbReference>
<evidence type="ECO:0000256" key="4">
    <source>
        <dbReference type="ARBA" id="ARBA00017172"/>
    </source>
</evidence>
<keyword evidence="10" id="KW-0460">Magnesium</keyword>
<comment type="function">
    <text evidence="2 9">Component of the pyruvate dehydrogenase (PDH) complex, that catalyzes the overall conversion of pyruvate to acetyl-CoA and CO(2).</text>
</comment>
<evidence type="ECO:0000259" key="12">
    <source>
        <dbReference type="Pfam" id="PF17831"/>
    </source>
</evidence>
<dbReference type="InterPro" id="IPR035807">
    <property type="entry name" value="PDC_E1_N"/>
</dbReference>
<dbReference type="RefSeq" id="WP_339554486.1">
    <property type="nucleotide sequence ID" value="NZ_CP159258.1"/>
</dbReference>
<comment type="cofactor">
    <cofactor evidence="10">
        <name>Mg(2+)</name>
        <dbReference type="ChEBI" id="CHEBI:18420"/>
    </cofactor>
</comment>
<evidence type="ECO:0000256" key="7">
    <source>
        <dbReference type="ARBA" id="ARBA00023317"/>
    </source>
</evidence>
<accession>A0AAU8E7F8</accession>
<keyword evidence="10" id="KW-0479">Metal-binding</keyword>
<evidence type="ECO:0000256" key="2">
    <source>
        <dbReference type="ARBA" id="ARBA00003157"/>
    </source>
</evidence>
<feature type="binding site" evidence="10">
    <location>
        <position position="239"/>
    </location>
    <ligand>
        <name>Mg(2+)</name>
        <dbReference type="ChEBI" id="CHEBI:18420"/>
    </ligand>
</feature>